<dbReference type="GO" id="GO:0007420">
    <property type="term" value="P:brain development"/>
    <property type="evidence" value="ECO:0007669"/>
    <property type="project" value="TreeGrafter"/>
</dbReference>
<dbReference type="GO" id="GO:1990414">
    <property type="term" value="P:replication-born double-strand break repair via sister chromatid exchange"/>
    <property type="evidence" value="ECO:0007669"/>
    <property type="project" value="TreeGrafter"/>
</dbReference>
<feature type="compositionally biased region" description="Basic and acidic residues" evidence="13">
    <location>
        <begin position="421"/>
        <end position="443"/>
    </location>
</feature>
<dbReference type="GO" id="GO:0140587">
    <property type="term" value="F:chromatin loop anchoring activity"/>
    <property type="evidence" value="ECO:0007669"/>
    <property type="project" value="UniProtKB-ARBA"/>
</dbReference>
<feature type="domain" description="Sister chromatid cohesion C-terminal" evidence="14">
    <location>
        <begin position="1763"/>
        <end position="1943"/>
    </location>
</feature>
<organism evidence="15 16">
    <name type="scientific">Betta splendens</name>
    <name type="common">Siamese fighting fish</name>
    <dbReference type="NCBI Taxonomy" id="158456"/>
    <lineage>
        <taxon>Eukaryota</taxon>
        <taxon>Metazoa</taxon>
        <taxon>Chordata</taxon>
        <taxon>Craniata</taxon>
        <taxon>Vertebrata</taxon>
        <taxon>Euteleostomi</taxon>
        <taxon>Actinopterygii</taxon>
        <taxon>Neopterygii</taxon>
        <taxon>Teleostei</taxon>
        <taxon>Neoteleostei</taxon>
        <taxon>Acanthomorphata</taxon>
        <taxon>Anabantaria</taxon>
        <taxon>Anabantiformes</taxon>
        <taxon>Anabantoidei</taxon>
        <taxon>Osphronemidae</taxon>
        <taxon>Betta</taxon>
    </lineage>
</organism>
<comment type="similarity">
    <text evidence="2 11">Belongs to the SCC2/Nipped-B family.</text>
</comment>
<dbReference type="InterPro" id="IPR024986">
    <property type="entry name" value="Nipped-B_C"/>
</dbReference>
<feature type="compositionally biased region" description="Basic residues" evidence="13">
    <location>
        <begin position="523"/>
        <end position="532"/>
    </location>
</feature>
<accession>A0A6P7NC85</accession>
<feature type="compositionally biased region" description="Polar residues" evidence="13">
    <location>
        <begin position="533"/>
        <end position="543"/>
    </location>
</feature>
<feature type="compositionally biased region" description="Polar residues" evidence="13">
    <location>
        <begin position="124"/>
        <end position="137"/>
    </location>
</feature>
<keyword evidence="5" id="KW-0805">Transcription regulation</keyword>
<dbReference type="GO" id="GO:0034087">
    <property type="term" value="P:establishment of mitotic sister chromatid cohesion"/>
    <property type="evidence" value="ECO:0007669"/>
    <property type="project" value="TreeGrafter"/>
</dbReference>
<dbReference type="GO" id="GO:0140588">
    <property type="term" value="P:chromatin looping"/>
    <property type="evidence" value="ECO:0007669"/>
    <property type="project" value="InterPro"/>
</dbReference>
<evidence type="ECO:0000256" key="6">
    <source>
        <dbReference type="ARBA" id="ARBA00023159"/>
    </source>
</evidence>
<keyword evidence="15" id="KW-1185">Reference proteome</keyword>
<dbReference type="InterPro" id="IPR011989">
    <property type="entry name" value="ARM-like"/>
</dbReference>
<dbReference type="GO" id="GO:0061775">
    <property type="term" value="F:cohesin loader activity"/>
    <property type="evidence" value="ECO:0007669"/>
    <property type="project" value="InterPro"/>
</dbReference>
<dbReference type="InterPro" id="IPR033031">
    <property type="entry name" value="Scc2/Nipped-B"/>
</dbReference>
<evidence type="ECO:0000256" key="8">
    <source>
        <dbReference type="ARBA" id="ARBA00023242"/>
    </source>
</evidence>
<dbReference type="PANTHER" id="PTHR21704:SF18">
    <property type="entry name" value="NIPPED-B-LIKE PROTEIN"/>
    <property type="match status" value="1"/>
</dbReference>
<proteinExistence type="inferred from homology"/>
<feature type="region of interest" description="Disordered" evidence="13">
    <location>
        <begin position="2173"/>
        <end position="2223"/>
    </location>
</feature>
<keyword evidence="4 11" id="KW-0677">Repeat</keyword>
<dbReference type="Proteomes" id="UP000515150">
    <property type="component" value="Chromosome 9"/>
</dbReference>
<dbReference type="GO" id="GO:0048703">
    <property type="term" value="P:embryonic viscerocranium morphogenesis"/>
    <property type="evidence" value="ECO:0007669"/>
    <property type="project" value="TreeGrafter"/>
</dbReference>
<dbReference type="Pfam" id="PF12830">
    <property type="entry name" value="Nipped-B_C"/>
    <property type="match status" value="1"/>
</dbReference>
<feature type="region of interest" description="Disordered" evidence="13">
    <location>
        <begin position="389"/>
        <end position="680"/>
    </location>
</feature>
<sequence length="2325" mass="261303">MNGDMPHVPITTLAGIASLTDLLNQLPLPSPLPATTTKSLLYNGRIAEEVTCLLGCRDENLASQLAHGLNQVSTEHIELKDNLGSDEPEGDAPLLLQTMLARNPGIFREKNVMQPQMVPPFKMTQNSMHSPAQSGNFQPAAISPNPSSRFVAPQTGSSSRYMGQQNSPVPSPYTPQSPATAYIQQYPHQQPPSYNQHQQIQQVSVASPMVPVGIRNLHEGKVSGQLASAANHHSERHGTEDYMNIVHRLGSEEGDSAIRNPSFSLRSPQSGCSPAGSEGTPKPGSRPPLILQSPPPYAPSPREGGPDQKQQLQQRKKGPLVKEEKDMYDIVSSPNKDSTKLTLKLSRVKSNESDPPGEAMSAMDQNSDNMEAELGFQQVPVLQQNLARLQQQQVSQQAGGASSLQPPSSPYDEAEMDALAEIERIEREAASEKCSKEVQDKDKPLKKRKQDSFPLEPGAGGPGGPTGAPGSGSTGGGNAGKLTPQEATAAGNGASRPPLMIKRDKDGSGSTEGQMWGQPKIQRIIRHSKSGKNRLSSGKSSKSGMDPAVLKELPPELLAEIESTMPLCERVKVNKRKRSTVNEKPKYAEVSSDEEYDANGESARKRQRRDKDRTWDTEERERRGSGEHRKSGHRDSRRGSGSRYRDSSEEDSPPPSMSEVARKMKMKEKQKKRKAYEPKLTQEELMDSSTFKRFLASIDNILENLEDVDFTAMAADDDEIPQELLLGKHQLSELGSESAKIKAMGISSRIPSDKLVKLLNILEKNIQDGSKLSTLMNHDHDAEDEERLWRDLIMERVTKSADACLTALNIMTSAHMPKAVYIEDVIERVLQYTKFHLQNTLYPQYDPVYRVDPHGGGMLSSKAKRAKCSTHKQRVIVMLYNKVCDIVSNISELLEIQLLTDTTILQVSSMGITPFFVENVSELQLCAIKLVTAVFSRYEKHRQLILEEIFTSLARLPTSKRSLRNFRLNSSDQDGEPMYIQMVTALVLQLIQCVVLLPNDKDIYDEYDSKVDQDVLITNSYETAMRTAQNFLSVFLKKCGSKQGEEDYRPLFENFVQDLLSTVNKPEWPAAELLLSLLGRLLVHQFSNKQTEMALRVASLDYLGTVAARLRKDAVTSRMDQRSIDRILQESQGTDETQQLQKALLDYLEENAETDPSLVFARKFYIAQWFRDATTEAEKSMRNQNPKDDDSSDGPQHAKELETTSEIMQRAEKRKKFLRTIIKTTPAHFTTLKMNSDTVDYEDSCLIVRYLASMRPFAQSFDIYLTQILRVLGESAIAVRTKAMKCLSEVVAVDPSILARSDMQRGVHGRLMDNSTSVREAAVELLGKFVLSRPQLTEQYYDMLIERILDTGISVRKRVIKILRDICLEQPTFSKITEMCVKMIRRVNDEEGIKKLVNETFQKLWFTPTPAHDKETMTRKILNITDVVAACRDTGYDWFEQLLQNLLKSEEDASYKPAKKACVQLVDNLVEHILKYEESLAENKVNSTRLVACITTLYLFSKIRAQLMVKHAMTMQPYLTTKCNTANDFMVICNVAKILELVVPLMEHPSETFLATIEEDLMKLIIKYGMTVVQHCVSCLGAVVNKVTHNYKFVWACFNRFYGALNKLKIQHHEDPNSTTLVANKPFLLRSLFTVGALARHFDFDLEEFKGTNRVVIKEKVLELLLYFTKHEDEEVKTKAIIGLGFLVIMHPSQMFVPEVKTLYNGILADSSSSINLKIQILKNLQTYLQEEDTRMQEADREWNKLSKQEDLKEMGDISSGMSSSIMQLYLKQVLEAFFHSQSSVRHFALNVIALTLNQGLIHPVQCVPYLIAMGTDPEPSMRNKADQQLVEIDKKYTGFIHMKAVAGMKMSYSLQQAILLSRRTIVRGFRQDETHSALCSHLFTMIRGNRQHRRAFLISLLNLFDDSAKTDVNMLLFIADNLACFPYQSQEEPLFIMHHIDITLSVSGSNLLQTFKEFLLKEPRRKEKKVKKEWKNISDGEDEEEKMNCDSPKSHNDEKCNSDDDDDVVQRPKKATKPVADSDSSESDLDDLDVEDAEKVMRLLPDNPTALLDFASAVQGILLLLVLKQHLKNQYGFSDSKIQKYSPTESAKVYDKAVNRKSNVHFNPRQTVDFIINNMAHATLTNDVKKRIIKQYLDFKVLMEHLDPDEEDEEGEASASANIRNKAINALLGGPGPLLGPSPRYQAGPETDDDYSDADERTPGSSRKSRRAGDSSDPGRMSETVDAMDVIALCCPKYKDRPQIARVINKTSNGYSIHWMAGSYSGPWAEAKKRDGRKLVPWVDTIKESDIIYKKIALTSNHKLSNKVVQTLRSLYAAREGGAS</sequence>
<feature type="region of interest" description="Disordered" evidence="13">
    <location>
        <begin position="124"/>
        <end position="178"/>
    </location>
</feature>
<dbReference type="GO" id="GO:0071169">
    <property type="term" value="P:establishment of protein localization to chromatin"/>
    <property type="evidence" value="ECO:0007669"/>
    <property type="project" value="TreeGrafter"/>
</dbReference>
<dbReference type="SUPFAM" id="SSF48371">
    <property type="entry name" value="ARM repeat"/>
    <property type="match status" value="2"/>
</dbReference>
<evidence type="ECO:0000256" key="12">
    <source>
        <dbReference type="SAM" id="Coils"/>
    </source>
</evidence>
<dbReference type="GO" id="GO:0035118">
    <property type="term" value="P:embryonic pectoral fin morphogenesis"/>
    <property type="evidence" value="ECO:0007669"/>
    <property type="project" value="UniProtKB-ARBA"/>
</dbReference>
<evidence type="ECO:0000256" key="3">
    <source>
        <dbReference type="ARBA" id="ARBA00022473"/>
    </source>
</evidence>
<feature type="compositionally biased region" description="Polar residues" evidence="13">
    <location>
        <begin position="144"/>
        <end position="168"/>
    </location>
</feature>
<feature type="region of interest" description="Disordered" evidence="13">
    <location>
        <begin position="1980"/>
        <end position="2033"/>
    </location>
</feature>
<gene>
    <name evidence="16" type="primary">nipbla</name>
</gene>
<feature type="compositionally biased region" description="Polar residues" evidence="13">
    <location>
        <begin position="259"/>
        <end position="272"/>
    </location>
</feature>
<evidence type="ECO:0000256" key="11">
    <source>
        <dbReference type="RuleBase" id="RU364107"/>
    </source>
</evidence>
<dbReference type="CTD" id="570900"/>
<keyword evidence="7" id="KW-0804">Transcription</keyword>
<name>A0A6P7NC85_BETSP</name>
<keyword evidence="12" id="KW-0175">Coiled coil</keyword>
<dbReference type="RefSeq" id="XP_029017246.1">
    <property type="nucleotide sequence ID" value="XM_029161413.3"/>
</dbReference>
<keyword evidence="6" id="KW-0010">Activator</keyword>
<feature type="compositionally biased region" description="Gly residues" evidence="13">
    <location>
        <begin position="458"/>
        <end position="479"/>
    </location>
</feature>
<evidence type="ECO:0000256" key="4">
    <source>
        <dbReference type="ARBA" id="ARBA00022737"/>
    </source>
</evidence>
<dbReference type="CDD" id="cd23958">
    <property type="entry name" value="SCC2"/>
    <property type="match status" value="1"/>
</dbReference>
<evidence type="ECO:0000256" key="5">
    <source>
        <dbReference type="ARBA" id="ARBA00023015"/>
    </source>
</evidence>
<evidence type="ECO:0000313" key="16">
    <source>
        <dbReference type="RefSeq" id="XP_029017246.1"/>
    </source>
</evidence>
<dbReference type="GO" id="GO:0010468">
    <property type="term" value="P:regulation of gene expression"/>
    <property type="evidence" value="ECO:0007669"/>
    <property type="project" value="InterPro"/>
</dbReference>
<keyword evidence="8 11" id="KW-0539">Nucleus</keyword>
<keyword evidence="3" id="KW-0217">Developmental protein</keyword>
<dbReference type="FunFam" id="1.25.10.10:FF:000225">
    <property type="entry name" value="Nipped-B protein"/>
    <property type="match status" value="1"/>
</dbReference>
<keyword evidence="9 11" id="KW-0131">Cell cycle</keyword>
<feature type="compositionally biased region" description="Basic and acidic residues" evidence="13">
    <location>
        <begin position="609"/>
        <end position="647"/>
    </location>
</feature>
<dbReference type="Gene3D" id="1.25.10.10">
    <property type="entry name" value="Leucine-rich Repeat Variant"/>
    <property type="match status" value="2"/>
</dbReference>
<feature type="coiled-coil region" evidence="12">
    <location>
        <begin position="1722"/>
        <end position="1749"/>
    </location>
</feature>
<evidence type="ECO:0000259" key="14">
    <source>
        <dbReference type="Pfam" id="PF12830"/>
    </source>
</evidence>
<dbReference type="InterPro" id="IPR016024">
    <property type="entry name" value="ARM-type_fold"/>
</dbReference>
<evidence type="ECO:0000256" key="7">
    <source>
        <dbReference type="ARBA" id="ARBA00023163"/>
    </source>
</evidence>
<dbReference type="Pfam" id="PF12765">
    <property type="entry name" value="Cohesin_HEAT"/>
    <property type="match status" value="1"/>
</dbReference>
<dbReference type="InterPro" id="IPR026003">
    <property type="entry name" value="Cohesin_HEAT"/>
</dbReference>
<feature type="compositionally biased region" description="Basic and acidic residues" evidence="13">
    <location>
        <begin position="1177"/>
        <end position="1189"/>
    </location>
</feature>
<evidence type="ECO:0000256" key="13">
    <source>
        <dbReference type="SAM" id="MobiDB-lite"/>
    </source>
</evidence>
<evidence type="ECO:0000256" key="10">
    <source>
        <dbReference type="ARBA" id="ARBA00053055"/>
    </source>
</evidence>
<dbReference type="GO" id="GO:0090694">
    <property type="term" value="C:Scc2-Scc4 cohesin loading complex"/>
    <property type="evidence" value="ECO:0007669"/>
    <property type="project" value="TreeGrafter"/>
</dbReference>
<comment type="function">
    <text evidence="10">May play a structural role in chromatin. Involved in sister chromatid cohesion, possibly by facilitating the cohesin complex loading. Transcription factor, which may promote cortical neuron migration during brain development by regulating the transcription of crucial genes in this process.</text>
</comment>
<comment type="subcellular location">
    <subcellularLocation>
        <location evidence="1 11">Nucleus</location>
    </subcellularLocation>
</comment>
<feature type="region of interest" description="Disordered" evidence="13">
    <location>
        <begin position="1177"/>
        <end position="1206"/>
    </location>
</feature>
<evidence type="ECO:0000256" key="9">
    <source>
        <dbReference type="ARBA" id="ARBA00023306"/>
    </source>
</evidence>
<evidence type="ECO:0000313" key="15">
    <source>
        <dbReference type="Proteomes" id="UP000515150"/>
    </source>
</evidence>
<evidence type="ECO:0000256" key="2">
    <source>
        <dbReference type="ARBA" id="ARBA00009252"/>
    </source>
</evidence>
<feature type="compositionally biased region" description="Acidic residues" evidence="13">
    <location>
        <begin position="2024"/>
        <end position="2033"/>
    </location>
</feature>
<dbReference type="GeneID" id="114861808"/>
<evidence type="ECO:0000256" key="1">
    <source>
        <dbReference type="ARBA" id="ARBA00004123"/>
    </source>
</evidence>
<feature type="compositionally biased region" description="Basic and acidic residues" evidence="13">
    <location>
        <begin position="1987"/>
        <end position="2003"/>
    </location>
</feature>
<dbReference type="PANTHER" id="PTHR21704">
    <property type="entry name" value="NIPPED-B-LIKE PROTEIN DELANGIN SCC2-RELATED"/>
    <property type="match status" value="1"/>
</dbReference>
<dbReference type="GO" id="GO:0048565">
    <property type="term" value="P:digestive tract development"/>
    <property type="evidence" value="ECO:0007669"/>
    <property type="project" value="UniProtKB-ARBA"/>
</dbReference>
<dbReference type="GO" id="GO:0003146">
    <property type="term" value="P:heart jogging"/>
    <property type="evidence" value="ECO:0007669"/>
    <property type="project" value="UniProtKB-ARBA"/>
</dbReference>
<protein>
    <recommendedName>
        <fullName evidence="11">Nipped-B protein</fullName>
    </recommendedName>
</protein>
<reference evidence="16" key="1">
    <citation type="submission" date="2025-08" db="UniProtKB">
        <authorList>
            <consortium name="RefSeq"/>
        </authorList>
    </citation>
    <scope>IDENTIFICATION</scope>
</reference>
<feature type="compositionally biased region" description="Basic residues" evidence="13">
    <location>
        <begin position="663"/>
        <end position="674"/>
    </location>
</feature>
<feature type="compositionally biased region" description="Low complexity" evidence="13">
    <location>
        <begin position="389"/>
        <end position="405"/>
    </location>
</feature>
<feature type="region of interest" description="Disordered" evidence="13">
    <location>
        <begin position="254"/>
        <end position="373"/>
    </location>
</feature>